<protein>
    <submittedName>
        <fullName evidence="1">Uncharacterized protein</fullName>
    </submittedName>
</protein>
<dbReference type="PROSITE" id="PS51257">
    <property type="entry name" value="PROKAR_LIPOPROTEIN"/>
    <property type="match status" value="1"/>
</dbReference>
<name>A0A4Y7U416_9FLAO</name>
<accession>A0A4Y7U416</accession>
<dbReference type="RefSeq" id="WP_238698848.1">
    <property type="nucleotide sequence ID" value="NZ_QWDN01000506.1"/>
</dbReference>
<dbReference type="Proteomes" id="UP000298340">
    <property type="component" value="Unassembled WGS sequence"/>
</dbReference>
<reference evidence="1 2" key="1">
    <citation type="journal article" date="2018" name="Syst. Appl. Microbiol.">
        <title>Flavobacterium circumlabens sp. nov. and Flavobacterium cupreum sp. nov., two psychrotrophic species isolated from Antarctic environmental samples.</title>
        <authorList>
            <person name="Kralova S."/>
            <person name="Busse H.J."/>
            <person name="Svec P."/>
            <person name="Maslanova I."/>
            <person name="Stankova E."/>
            <person name="Bartak M."/>
            <person name="Sedlacek I."/>
        </authorList>
    </citation>
    <scope>NUCLEOTIDE SEQUENCE [LARGE SCALE GENOMIC DNA]</scope>
    <source>
        <strain evidence="1 2">CCM 8828</strain>
    </source>
</reference>
<dbReference type="AlphaFoldDB" id="A0A4Y7U416"/>
<sequence length="74" mass="8630">MQLKRSFYFFVVLFQIITVGCSKCKESDKMIGEYETEKKGIEIRDSTKGTIAIRHMKLYADNTLALYETKLKVE</sequence>
<proteinExistence type="predicted"/>
<evidence type="ECO:0000313" key="1">
    <source>
        <dbReference type="EMBL" id="TEB41156.1"/>
    </source>
</evidence>
<evidence type="ECO:0000313" key="2">
    <source>
        <dbReference type="Proteomes" id="UP000298340"/>
    </source>
</evidence>
<organism evidence="1 2">
    <name type="scientific">Flavobacterium circumlabens</name>
    <dbReference type="NCBI Taxonomy" id="2133765"/>
    <lineage>
        <taxon>Bacteria</taxon>
        <taxon>Pseudomonadati</taxon>
        <taxon>Bacteroidota</taxon>
        <taxon>Flavobacteriia</taxon>
        <taxon>Flavobacteriales</taxon>
        <taxon>Flavobacteriaceae</taxon>
        <taxon>Flavobacterium</taxon>
    </lineage>
</organism>
<gene>
    <name evidence="1" type="ORF">D0809_26955</name>
</gene>
<dbReference type="EMBL" id="QWDN01000506">
    <property type="protein sequence ID" value="TEB41156.1"/>
    <property type="molecule type" value="Genomic_DNA"/>
</dbReference>
<comment type="caution">
    <text evidence="1">The sequence shown here is derived from an EMBL/GenBank/DDBJ whole genome shotgun (WGS) entry which is preliminary data.</text>
</comment>
<feature type="non-terminal residue" evidence="1">
    <location>
        <position position="74"/>
    </location>
</feature>